<dbReference type="Proteomes" id="UP001610446">
    <property type="component" value="Unassembled WGS sequence"/>
</dbReference>
<protein>
    <submittedName>
        <fullName evidence="1">Uncharacterized protein</fullName>
    </submittedName>
</protein>
<dbReference type="InterPro" id="IPR021345">
    <property type="entry name" value="DUF2961"/>
</dbReference>
<dbReference type="Pfam" id="PF11175">
    <property type="entry name" value="DUF2961"/>
    <property type="match status" value="1"/>
</dbReference>
<proteinExistence type="predicted"/>
<gene>
    <name evidence="1" type="ORF">BJY01DRAFT_224465</name>
</gene>
<name>A0ABR4J268_9EURO</name>
<comment type="caution">
    <text evidence="1">The sequence shown here is derived from an EMBL/GenBank/DDBJ whole genome shotgun (WGS) entry which is preliminary data.</text>
</comment>
<evidence type="ECO:0000313" key="1">
    <source>
        <dbReference type="EMBL" id="KAL2834127.1"/>
    </source>
</evidence>
<reference evidence="1 2" key="1">
    <citation type="submission" date="2024-07" db="EMBL/GenBank/DDBJ databases">
        <title>Section-level genome sequencing and comparative genomics of Aspergillus sections Usti and Cavernicolus.</title>
        <authorList>
            <consortium name="Lawrence Berkeley National Laboratory"/>
            <person name="Nybo J.L."/>
            <person name="Vesth T.C."/>
            <person name="Theobald S."/>
            <person name="Frisvad J.C."/>
            <person name="Larsen T.O."/>
            <person name="Kjaerboelling I."/>
            <person name="Rothschild-Mancinelli K."/>
            <person name="Lyhne E.K."/>
            <person name="Kogle M.E."/>
            <person name="Barry K."/>
            <person name="Clum A."/>
            <person name="Na H."/>
            <person name="Ledsgaard L."/>
            <person name="Lin J."/>
            <person name="Lipzen A."/>
            <person name="Kuo A."/>
            <person name="Riley R."/>
            <person name="Mondo S."/>
            <person name="Labutti K."/>
            <person name="Haridas S."/>
            <person name="Pangalinan J."/>
            <person name="Salamov A.A."/>
            <person name="Simmons B.A."/>
            <person name="Magnuson J.K."/>
            <person name="Chen J."/>
            <person name="Drula E."/>
            <person name="Henrissat B."/>
            <person name="Wiebenga A."/>
            <person name="Lubbers R.J."/>
            <person name="Gomes A.C."/>
            <person name="Makela M.R."/>
            <person name="Stajich J."/>
            <person name="Grigoriev I.V."/>
            <person name="Mortensen U.H."/>
            <person name="De Vries R.P."/>
            <person name="Baker S.E."/>
            <person name="Andersen M.R."/>
        </authorList>
    </citation>
    <scope>NUCLEOTIDE SEQUENCE [LARGE SCALE GENOMIC DNA]</scope>
    <source>
        <strain evidence="1 2">CBS 123904</strain>
    </source>
</reference>
<accession>A0ABR4J268</accession>
<dbReference type="Gene3D" id="2.60.120.1390">
    <property type="match status" value="1"/>
</dbReference>
<dbReference type="EMBL" id="JBFXLU010000226">
    <property type="protein sequence ID" value="KAL2834127.1"/>
    <property type="molecule type" value="Genomic_DNA"/>
</dbReference>
<organism evidence="1 2">
    <name type="scientific">Aspergillus pseudoustus</name>
    <dbReference type="NCBI Taxonomy" id="1810923"/>
    <lineage>
        <taxon>Eukaryota</taxon>
        <taxon>Fungi</taxon>
        <taxon>Dikarya</taxon>
        <taxon>Ascomycota</taxon>
        <taxon>Pezizomycotina</taxon>
        <taxon>Eurotiomycetes</taxon>
        <taxon>Eurotiomycetidae</taxon>
        <taxon>Eurotiales</taxon>
        <taxon>Aspergillaceae</taxon>
        <taxon>Aspergillus</taxon>
        <taxon>Aspergillus subgen. Nidulantes</taxon>
    </lineage>
</organism>
<sequence length="75" mass="8890">MPFNKRAWIEIENQNDEAYIQYFYIDYELYPGPLSKDTLYFQAHWRGENPTKGWAPSTIQTNSLETQVKNLDGKD</sequence>
<keyword evidence="2" id="KW-1185">Reference proteome</keyword>
<evidence type="ECO:0000313" key="2">
    <source>
        <dbReference type="Proteomes" id="UP001610446"/>
    </source>
</evidence>